<sequence>MKTEQNETQKNEEVMRPGDVLRQAREEQGYSQKDIASRLRLRQTVIDDIENNNFEAAQSATFTRGYVRSYAKFVGLNEDELLSQLDKLGHAQPKEQEMQSFSRRTKREKHDNRIMSLTWVLGTVFVGLTAWWWWQSQQISQEAEIVSVTSAAQPLDESLANANTLAPSVNQTTASDASAANNSALLGETSQATTDQAPTSPALTSPVTEPATLPELEATFSPEPVIAQAPDMAEEVLKEVTLEDEATSQVAPDTDLALTFAGDCWIDIRDANGKRLDTGIKKAGETLNLNGTAPYKIVLGAPGVVKMHYKGEQVDLSVYPAGKVARLKLPQ</sequence>
<feature type="compositionally biased region" description="Basic and acidic residues" evidence="1">
    <location>
        <begin position="1"/>
        <end position="16"/>
    </location>
</feature>
<gene>
    <name evidence="4" type="ORF">C9I94_12280</name>
</gene>
<keyword evidence="2" id="KW-0472">Membrane</keyword>
<feature type="transmembrane region" description="Helical" evidence="2">
    <location>
        <begin position="114"/>
        <end position="134"/>
    </location>
</feature>
<dbReference type="Pfam" id="PF13413">
    <property type="entry name" value="HTH_25"/>
    <property type="match status" value="1"/>
</dbReference>
<dbReference type="Pfam" id="PF13464">
    <property type="entry name" value="RodZ_C"/>
    <property type="match status" value="1"/>
</dbReference>
<dbReference type="InterPro" id="IPR025194">
    <property type="entry name" value="RodZ-like_C"/>
</dbReference>
<evidence type="ECO:0000313" key="4">
    <source>
        <dbReference type="EMBL" id="PSW24112.1"/>
    </source>
</evidence>
<dbReference type="InterPro" id="IPR010982">
    <property type="entry name" value="Lambda_DNA-bd_dom_sf"/>
</dbReference>
<reference evidence="4 5" key="1">
    <citation type="submission" date="2018-01" db="EMBL/GenBank/DDBJ databases">
        <title>Whole genome sequencing of Histamine producing bacteria.</title>
        <authorList>
            <person name="Butler K."/>
        </authorList>
    </citation>
    <scope>NUCLEOTIDE SEQUENCE [LARGE SCALE GENOMIC DNA]</scope>
    <source>
        <strain evidence="4 5">DSM 24669</strain>
    </source>
</reference>
<dbReference type="InterPro" id="IPR001387">
    <property type="entry name" value="Cro/C1-type_HTH"/>
</dbReference>
<dbReference type="RefSeq" id="WP_048898109.1">
    <property type="nucleotide sequence ID" value="NZ_AP024852.1"/>
</dbReference>
<dbReference type="Gene3D" id="1.10.260.40">
    <property type="entry name" value="lambda repressor-like DNA-binding domains"/>
    <property type="match status" value="1"/>
</dbReference>
<keyword evidence="2" id="KW-1133">Transmembrane helix</keyword>
<keyword evidence="5" id="KW-1185">Reference proteome</keyword>
<dbReference type="InterPro" id="IPR050400">
    <property type="entry name" value="Bact_Cytoskel_RodZ"/>
</dbReference>
<dbReference type="PANTHER" id="PTHR34475:SF1">
    <property type="entry name" value="CYTOSKELETON PROTEIN RODZ"/>
    <property type="match status" value="1"/>
</dbReference>
<dbReference type="Proteomes" id="UP000240481">
    <property type="component" value="Unassembled WGS sequence"/>
</dbReference>
<dbReference type="STRING" id="680026.AB733_06995"/>
<name>A0A0J8VFH0_9GAMM</name>
<feature type="domain" description="HTH cro/C1-type" evidence="3">
    <location>
        <begin position="21"/>
        <end position="53"/>
    </location>
</feature>
<protein>
    <submittedName>
        <fullName evidence="4">Cytoskeleton protein RodZ</fullName>
    </submittedName>
</protein>
<dbReference type="GO" id="GO:0003677">
    <property type="term" value="F:DNA binding"/>
    <property type="evidence" value="ECO:0007669"/>
    <property type="project" value="InterPro"/>
</dbReference>
<dbReference type="PROSITE" id="PS50943">
    <property type="entry name" value="HTH_CROC1"/>
    <property type="match status" value="1"/>
</dbReference>
<evidence type="ECO:0000256" key="1">
    <source>
        <dbReference type="SAM" id="MobiDB-lite"/>
    </source>
</evidence>
<proteinExistence type="predicted"/>
<keyword evidence="2" id="KW-0812">Transmembrane</keyword>
<dbReference type="CDD" id="cd00093">
    <property type="entry name" value="HTH_XRE"/>
    <property type="match status" value="1"/>
</dbReference>
<dbReference type="EMBL" id="PYLZ01000006">
    <property type="protein sequence ID" value="PSW24112.1"/>
    <property type="molecule type" value="Genomic_DNA"/>
</dbReference>
<feature type="region of interest" description="Disordered" evidence="1">
    <location>
        <begin position="1"/>
        <end position="29"/>
    </location>
</feature>
<dbReference type="AlphaFoldDB" id="A0A0J8VFH0"/>
<dbReference type="SMART" id="SM00530">
    <property type="entry name" value="HTH_XRE"/>
    <property type="match status" value="1"/>
</dbReference>
<accession>A0A0J8VFH0</accession>
<dbReference type="PANTHER" id="PTHR34475">
    <property type="match status" value="1"/>
</dbReference>
<dbReference type="SUPFAM" id="SSF47413">
    <property type="entry name" value="lambda repressor-like DNA-binding domains"/>
    <property type="match status" value="1"/>
</dbReference>
<dbReference type="NCBIfam" id="NF008109">
    <property type="entry name" value="PRK10856.1"/>
    <property type="match status" value="1"/>
</dbReference>
<organism evidence="4 5">
    <name type="scientific">Photobacterium swingsii</name>
    <dbReference type="NCBI Taxonomy" id="680026"/>
    <lineage>
        <taxon>Bacteria</taxon>
        <taxon>Pseudomonadati</taxon>
        <taxon>Pseudomonadota</taxon>
        <taxon>Gammaproteobacteria</taxon>
        <taxon>Vibrionales</taxon>
        <taxon>Vibrionaceae</taxon>
        <taxon>Photobacterium</taxon>
    </lineage>
</organism>
<evidence type="ECO:0000313" key="5">
    <source>
        <dbReference type="Proteomes" id="UP000240481"/>
    </source>
</evidence>
<evidence type="ECO:0000259" key="3">
    <source>
        <dbReference type="PROSITE" id="PS50943"/>
    </source>
</evidence>
<dbReference type="OrthoDB" id="9790252at2"/>
<evidence type="ECO:0000256" key="2">
    <source>
        <dbReference type="SAM" id="Phobius"/>
    </source>
</evidence>
<comment type="caution">
    <text evidence="4">The sequence shown here is derived from an EMBL/GenBank/DDBJ whole genome shotgun (WGS) entry which is preliminary data.</text>
</comment>